<dbReference type="RefSeq" id="WP_280758904.1">
    <property type="nucleotide sequence ID" value="NZ_JARXVC010000002.1"/>
</dbReference>
<keyword evidence="2" id="KW-1185">Reference proteome</keyword>
<sequence length="68" mass="7557">MLVCDCGTTDRRHDYGCGGWRRPTTRDGIRATARRAVANPGPYTGPLDLDPWGWAARGITNPDKETQR</sequence>
<name>A0ABT6M5C6_9NOCA</name>
<gene>
    <name evidence="1" type="ORF">M2280_000712</name>
</gene>
<proteinExistence type="predicted"/>
<protein>
    <submittedName>
        <fullName evidence="1">Uncharacterized protein</fullName>
    </submittedName>
</protein>
<evidence type="ECO:0000313" key="1">
    <source>
        <dbReference type="EMBL" id="MDH6279503.1"/>
    </source>
</evidence>
<organism evidence="1 2">
    <name type="scientific">Prescottella agglutinans</name>
    <dbReference type="NCBI Taxonomy" id="1644129"/>
    <lineage>
        <taxon>Bacteria</taxon>
        <taxon>Bacillati</taxon>
        <taxon>Actinomycetota</taxon>
        <taxon>Actinomycetes</taxon>
        <taxon>Mycobacteriales</taxon>
        <taxon>Nocardiaceae</taxon>
        <taxon>Prescottella</taxon>
    </lineage>
</organism>
<reference evidence="1 2" key="1">
    <citation type="submission" date="2023-04" db="EMBL/GenBank/DDBJ databases">
        <title>Forest soil microbial communities from Buena Vista Peninsula, Colon Province, Panama.</title>
        <authorList>
            <person name="Bouskill N."/>
        </authorList>
    </citation>
    <scope>NUCLEOTIDE SEQUENCE [LARGE SCALE GENOMIC DNA]</scope>
    <source>
        <strain evidence="1 2">CFH S0262</strain>
    </source>
</reference>
<evidence type="ECO:0000313" key="2">
    <source>
        <dbReference type="Proteomes" id="UP001160334"/>
    </source>
</evidence>
<accession>A0ABT6M5C6</accession>
<comment type="caution">
    <text evidence="1">The sequence shown here is derived from an EMBL/GenBank/DDBJ whole genome shotgun (WGS) entry which is preliminary data.</text>
</comment>
<dbReference type="EMBL" id="JARXVC010000002">
    <property type="protein sequence ID" value="MDH6279503.1"/>
    <property type="molecule type" value="Genomic_DNA"/>
</dbReference>
<dbReference type="Proteomes" id="UP001160334">
    <property type="component" value="Unassembled WGS sequence"/>
</dbReference>